<evidence type="ECO:0000313" key="8">
    <source>
        <dbReference type="EMBL" id="CAE7352126.1"/>
    </source>
</evidence>
<dbReference type="InterPro" id="IPR050230">
    <property type="entry name" value="CALM/Myosin/TropC-like"/>
</dbReference>
<dbReference type="SUPFAM" id="SSF47473">
    <property type="entry name" value="EF-hand"/>
    <property type="match status" value="4"/>
</dbReference>
<evidence type="ECO:0000256" key="5">
    <source>
        <dbReference type="ARBA" id="ARBA00022990"/>
    </source>
</evidence>
<dbReference type="PANTHER" id="PTHR23048:SF0">
    <property type="entry name" value="CALMODULIN LIKE 3"/>
    <property type="match status" value="1"/>
</dbReference>
<keyword evidence="5" id="KW-0007">Acetylation</keyword>
<feature type="domain" description="EF-hand" evidence="7">
    <location>
        <begin position="899"/>
        <end position="934"/>
    </location>
</feature>
<keyword evidence="2" id="KW-0479">Metal-binding</keyword>
<evidence type="ECO:0000313" key="9">
    <source>
        <dbReference type="Proteomes" id="UP000649617"/>
    </source>
</evidence>
<dbReference type="PROSITE" id="PS50222">
    <property type="entry name" value="EF_HAND_2"/>
    <property type="match status" value="3"/>
</dbReference>
<evidence type="ECO:0000256" key="6">
    <source>
        <dbReference type="SAM" id="MobiDB-lite"/>
    </source>
</evidence>
<feature type="region of interest" description="Disordered" evidence="6">
    <location>
        <begin position="1135"/>
        <end position="1164"/>
    </location>
</feature>
<dbReference type="GO" id="GO:0005509">
    <property type="term" value="F:calcium ion binding"/>
    <property type="evidence" value="ECO:0007669"/>
    <property type="project" value="InterPro"/>
</dbReference>
<dbReference type="GO" id="GO:0016460">
    <property type="term" value="C:myosin II complex"/>
    <property type="evidence" value="ECO:0007669"/>
    <property type="project" value="TreeGrafter"/>
</dbReference>
<gene>
    <name evidence="8" type="ORF">SPIL2461_LOCUS8363</name>
</gene>
<protein>
    <recommendedName>
        <fullName evidence="1">Calmodulin</fullName>
    </recommendedName>
</protein>
<dbReference type="OrthoDB" id="426237at2759"/>
<dbReference type="InterPro" id="IPR018247">
    <property type="entry name" value="EF_Hand_1_Ca_BS"/>
</dbReference>
<keyword evidence="4" id="KW-0106">Calcium</keyword>
<evidence type="ECO:0000259" key="7">
    <source>
        <dbReference type="PROSITE" id="PS50222"/>
    </source>
</evidence>
<accession>A0A812P6G4</accession>
<proteinExistence type="predicted"/>
<dbReference type="Gene3D" id="1.10.238.10">
    <property type="entry name" value="EF-hand"/>
    <property type="match status" value="5"/>
</dbReference>
<organism evidence="8 9">
    <name type="scientific">Symbiodinium pilosum</name>
    <name type="common">Dinoflagellate</name>
    <dbReference type="NCBI Taxonomy" id="2952"/>
    <lineage>
        <taxon>Eukaryota</taxon>
        <taxon>Sar</taxon>
        <taxon>Alveolata</taxon>
        <taxon>Dinophyceae</taxon>
        <taxon>Suessiales</taxon>
        <taxon>Symbiodiniaceae</taxon>
        <taxon>Symbiodinium</taxon>
    </lineage>
</organism>
<keyword evidence="3" id="KW-0677">Repeat</keyword>
<evidence type="ECO:0000256" key="2">
    <source>
        <dbReference type="ARBA" id="ARBA00022723"/>
    </source>
</evidence>
<dbReference type="InterPro" id="IPR011992">
    <property type="entry name" value="EF-hand-dom_pair"/>
</dbReference>
<feature type="domain" description="EF-hand" evidence="7">
    <location>
        <begin position="7"/>
        <end position="42"/>
    </location>
</feature>
<dbReference type="AlphaFoldDB" id="A0A812P6G4"/>
<name>A0A812P6G4_SYMPI</name>
<dbReference type="SMART" id="SM00054">
    <property type="entry name" value="EFh"/>
    <property type="match status" value="6"/>
</dbReference>
<dbReference type="Proteomes" id="UP000649617">
    <property type="component" value="Unassembled WGS sequence"/>
</dbReference>
<dbReference type="InterPro" id="IPR002048">
    <property type="entry name" value="EF_hand_dom"/>
</dbReference>
<dbReference type="EMBL" id="CAJNIZ010013636">
    <property type="protein sequence ID" value="CAE7352126.1"/>
    <property type="molecule type" value="Genomic_DNA"/>
</dbReference>
<evidence type="ECO:0000256" key="4">
    <source>
        <dbReference type="ARBA" id="ARBA00022837"/>
    </source>
</evidence>
<dbReference type="PROSITE" id="PS00018">
    <property type="entry name" value="EF_HAND_1"/>
    <property type="match status" value="5"/>
</dbReference>
<evidence type="ECO:0000256" key="1">
    <source>
        <dbReference type="ARBA" id="ARBA00020786"/>
    </source>
</evidence>
<feature type="domain" description="EF-hand" evidence="7">
    <location>
        <begin position="1063"/>
        <end position="1098"/>
    </location>
</feature>
<dbReference type="PANTHER" id="PTHR23048">
    <property type="entry name" value="MYOSIN LIGHT CHAIN 1, 3"/>
    <property type="match status" value="1"/>
</dbReference>
<reference evidence="8" key="1">
    <citation type="submission" date="2021-02" db="EMBL/GenBank/DDBJ databases">
        <authorList>
            <person name="Dougan E. K."/>
            <person name="Rhodes N."/>
            <person name="Thang M."/>
            <person name="Chan C."/>
        </authorList>
    </citation>
    <scope>NUCLEOTIDE SEQUENCE</scope>
</reference>
<sequence length="1260" mass="143535">MRKIQERNVKYIKDYFRECDTDGEPGLDAREISLLLQSLGYLPDMACIIETMLQLGVDDPEEDLDFSQVWRFLEIFRRQHGLTLGAITEALDVFKKFTSDDTISVDCLLKMVRTMGYDLHYHEVRRLMYLVESSESGVMNEKEFVMVLGHLRDRELRQMWKVIHEGCNSPAAKELKERFKREMLGISEGEEASGEKPRRKKVTFTEFIPWATQLRNEQREEVRRHHGFSKEEVEIFQRDFGSCSHDASGRIRASDLRHLLTQKFPMLADKTTMKDNRAKLSEILAGKEPGSRVGLDEFLALSRVCVDIIELDKLKRERKAIEERDFTPAEVHEFRSLFMSQASSSGLPGSYRNRLSFEEVGELLARVVPLGYKNAQVLKREVRQVHKHGPRGDDSVNFVEFLSLMERLLAANFGGMATLGKTAGDLVRERGQANQTQSQGRMVTAAKPVAEMPFSVRFGVTGSVLTLGMVMIFISPFDDAPLFREPCYPIFTKGLLSPVFGLLILGLCNEADPLARLAARGSLFCVGKLSLPMFLLALPAAKLLELKHDIAFGKHCQGMKWSAIGHFLIELPSSPGLTFHVDQSRRKFGDYLARAMAQRAHFQEGTAQPRITNECCGQAVASLSRVLQEFLIKQEGSSLRAWVHKLDPDHEHRVSEMYFMRYMRENMFSYDAGQLYQAIDLDGGGELTLEEIDPRADELYARFRSWCCNQFPGGSDECLVRMSRKSDIKVDAIKINLFHFEADLVANGWNHGSEEELFNAISADQKFIVANDMRWLNLDLRRFKRKLKAKEQAMHETKVRAIKHGAKDPRENLADFKRFLRHKHGGSLLRAWRQSLVEGDSMMLHKGQFFKACVNLKWRTDVKGLWELLDTDSSGTIGIEELDFKAAEELALFRQFVMQKFGNATRTFAALDLDGNKNVSDVEFLQALKEFGYEQRDKQLFHALDRHGKKKINLEDILFLDSWKPMEFLLASPNPEAAQAFKLRLREKFGTFLRAWKLLLDQDGSNTCTWEEFRHTCKRIGFKQDIAGAWRALDQKMAGTISLSDIDPASSTVLLDFRTWAVEEFGSVRSMFAVFDEDGSKSLSLKEFKRACRIYGFRGFLKGLFNILDGTGSGALSVDEIVFLDRWATQEEAEADRANESMSRLPSIKPDSAPEDLTGMGPGRSVAKSLEAGDWKDGDLHPAFRTWANCRRRRPVKKQDGSLPPLASQLDFGDARVVRRPVLLMAYVPQEVAYELQSARLPKIRQEARRSQAEGFHTAR</sequence>
<evidence type="ECO:0000256" key="3">
    <source>
        <dbReference type="ARBA" id="ARBA00022737"/>
    </source>
</evidence>
<comment type="caution">
    <text evidence="8">The sequence shown here is derived from an EMBL/GenBank/DDBJ whole genome shotgun (WGS) entry which is preliminary data.</text>
</comment>
<keyword evidence="9" id="KW-1185">Reference proteome</keyword>